<keyword evidence="1" id="KW-0808">Transferase</keyword>
<accession>A0A1S1P808</accession>
<dbReference type="PANTHER" id="PTHR46401">
    <property type="entry name" value="GLYCOSYLTRANSFERASE WBBK-RELATED"/>
    <property type="match status" value="1"/>
</dbReference>
<evidence type="ECO:0000256" key="2">
    <source>
        <dbReference type="SAM" id="Coils"/>
    </source>
</evidence>
<dbReference type="AlphaFoldDB" id="A0A1S1P808"/>
<dbReference type="Proteomes" id="UP000180215">
    <property type="component" value="Unassembled WGS sequence"/>
</dbReference>
<organism evidence="3 4">
    <name type="scientific">Methylorubrum extorquens</name>
    <name type="common">Methylobacterium dichloromethanicum</name>
    <name type="synonym">Methylobacterium extorquens</name>
    <dbReference type="NCBI Taxonomy" id="408"/>
    <lineage>
        <taxon>Bacteria</taxon>
        <taxon>Pseudomonadati</taxon>
        <taxon>Pseudomonadota</taxon>
        <taxon>Alphaproteobacteria</taxon>
        <taxon>Hyphomicrobiales</taxon>
        <taxon>Methylobacteriaceae</taxon>
        <taxon>Methylorubrum</taxon>
    </lineage>
</organism>
<dbReference type="CDD" id="cd03801">
    <property type="entry name" value="GT4_PimA-like"/>
    <property type="match status" value="1"/>
</dbReference>
<dbReference type="EMBL" id="MNAO01000091">
    <property type="protein sequence ID" value="OHV16772.1"/>
    <property type="molecule type" value="Genomic_DNA"/>
</dbReference>
<evidence type="ECO:0000256" key="1">
    <source>
        <dbReference type="ARBA" id="ARBA00022679"/>
    </source>
</evidence>
<feature type="coiled-coil region" evidence="2">
    <location>
        <begin position="117"/>
        <end position="144"/>
    </location>
</feature>
<dbReference type="SUPFAM" id="SSF53756">
    <property type="entry name" value="UDP-Glycosyltransferase/glycogen phosphorylase"/>
    <property type="match status" value="1"/>
</dbReference>
<name>A0A1S1P808_METEX</name>
<dbReference type="GO" id="GO:0016757">
    <property type="term" value="F:glycosyltransferase activity"/>
    <property type="evidence" value="ECO:0007669"/>
    <property type="project" value="TreeGrafter"/>
</dbReference>
<evidence type="ECO:0000313" key="4">
    <source>
        <dbReference type="Proteomes" id="UP000180215"/>
    </source>
</evidence>
<protein>
    <submittedName>
        <fullName evidence="3">Uncharacterized protein</fullName>
    </submittedName>
</protein>
<gene>
    <name evidence="3" type="ORF">BK022_09910</name>
</gene>
<comment type="caution">
    <text evidence="3">The sequence shown here is derived from an EMBL/GenBank/DDBJ whole genome shotgun (WGS) entry which is preliminary data.</text>
</comment>
<evidence type="ECO:0000313" key="3">
    <source>
        <dbReference type="EMBL" id="OHV16772.1"/>
    </source>
</evidence>
<dbReference type="Pfam" id="PF13692">
    <property type="entry name" value="Glyco_trans_1_4"/>
    <property type="match status" value="1"/>
</dbReference>
<proteinExistence type="predicted"/>
<keyword evidence="2" id="KW-0175">Coiled coil</keyword>
<reference evidence="3 4" key="1">
    <citation type="submission" date="2016-10" db="EMBL/GenBank/DDBJ databases">
        <title>Draft genome sequence of Methylobacterium extorquens CP3, a seed endophyte of Crotalaria pumila with plant growth-promoting and metal tolerance properties.</title>
        <authorList>
            <person name="Sanchez-Lopez A.S."/>
            <person name="Van Hamme J.D."/>
            <person name="Thijs S."/>
            <person name="Mcammond B.M."/>
            <person name="Stevens V."/>
            <person name="Gonzalez-Chavez M.D.C."/>
            <person name="Vangronsveld J."/>
        </authorList>
    </citation>
    <scope>NUCLEOTIDE SEQUENCE [LARGE SCALE GENOMIC DNA]</scope>
    <source>
        <strain evidence="3 4">CP3</strain>
    </source>
</reference>
<dbReference type="GO" id="GO:0009103">
    <property type="term" value="P:lipopolysaccharide biosynthetic process"/>
    <property type="evidence" value="ECO:0007669"/>
    <property type="project" value="TreeGrafter"/>
</dbReference>
<dbReference type="Gene3D" id="3.40.50.2000">
    <property type="entry name" value="Glycogen Phosphorylase B"/>
    <property type="match status" value="1"/>
</dbReference>
<dbReference type="PANTHER" id="PTHR46401:SF2">
    <property type="entry name" value="GLYCOSYLTRANSFERASE WBBK-RELATED"/>
    <property type="match status" value="1"/>
</dbReference>
<sequence>MDVQKGLDRVVHIIGATKAANIHWRVVGKPIVDADPLVVELGSLCTIEPPVYSEWELTRLYCWADVVILPSRFEGVPLTAIEAMRCGAVMLVADAGGVNEIIDSNVDGLIVPQESCNADMVRELKRLESNREKALELSQAAMLKGKSRSWSKSLTGTLSFLEERIPKPPETKLMGGGTV</sequence>